<evidence type="ECO:0000256" key="2">
    <source>
        <dbReference type="SAM" id="Phobius"/>
    </source>
</evidence>
<dbReference type="EMBL" id="CP036274">
    <property type="protein sequence ID" value="QDU30333.1"/>
    <property type="molecule type" value="Genomic_DNA"/>
</dbReference>
<dbReference type="KEGG" id="aagg:ETAA8_54610"/>
<keyword evidence="2" id="KW-0812">Transmembrane</keyword>
<proteinExistence type="predicted"/>
<reference evidence="3 4" key="1">
    <citation type="submission" date="2019-02" db="EMBL/GenBank/DDBJ databases">
        <title>Deep-cultivation of Planctomycetes and their phenomic and genomic characterization uncovers novel biology.</title>
        <authorList>
            <person name="Wiegand S."/>
            <person name="Jogler M."/>
            <person name="Boedeker C."/>
            <person name="Pinto D."/>
            <person name="Vollmers J."/>
            <person name="Rivas-Marin E."/>
            <person name="Kohn T."/>
            <person name="Peeters S.H."/>
            <person name="Heuer A."/>
            <person name="Rast P."/>
            <person name="Oberbeckmann S."/>
            <person name="Bunk B."/>
            <person name="Jeske O."/>
            <person name="Meyerdierks A."/>
            <person name="Storesund J.E."/>
            <person name="Kallscheuer N."/>
            <person name="Luecker S."/>
            <person name="Lage O.M."/>
            <person name="Pohl T."/>
            <person name="Merkel B.J."/>
            <person name="Hornburger P."/>
            <person name="Mueller R.-W."/>
            <person name="Bruemmer F."/>
            <person name="Labrenz M."/>
            <person name="Spormann A.M."/>
            <person name="Op den Camp H."/>
            <person name="Overmann J."/>
            <person name="Amann R."/>
            <person name="Jetten M.S.M."/>
            <person name="Mascher T."/>
            <person name="Medema M.H."/>
            <person name="Devos D.P."/>
            <person name="Kaster A.-K."/>
            <person name="Ovreas L."/>
            <person name="Rohde M."/>
            <person name="Galperin M.Y."/>
            <person name="Jogler C."/>
        </authorList>
    </citation>
    <scope>NUCLEOTIDE SEQUENCE [LARGE SCALE GENOMIC DNA]</scope>
    <source>
        <strain evidence="3 4">ETA_A8</strain>
    </source>
</reference>
<organism evidence="3 4">
    <name type="scientific">Anatilimnocola aggregata</name>
    <dbReference type="NCBI Taxonomy" id="2528021"/>
    <lineage>
        <taxon>Bacteria</taxon>
        <taxon>Pseudomonadati</taxon>
        <taxon>Planctomycetota</taxon>
        <taxon>Planctomycetia</taxon>
        <taxon>Pirellulales</taxon>
        <taxon>Pirellulaceae</taxon>
        <taxon>Anatilimnocola</taxon>
    </lineage>
</organism>
<feature type="transmembrane region" description="Helical" evidence="2">
    <location>
        <begin position="46"/>
        <end position="70"/>
    </location>
</feature>
<feature type="compositionally biased region" description="Low complexity" evidence="1">
    <location>
        <begin position="232"/>
        <end position="245"/>
    </location>
</feature>
<protein>
    <submittedName>
        <fullName evidence="3">Uncharacterized protein</fullName>
    </submittedName>
</protein>
<gene>
    <name evidence="3" type="ORF">ETAA8_54610</name>
</gene>
<evidence type="ECO:0000313" key="3">
    <source>
        <dbReference type="EMBL" id="QDU30333.1"/>
    </source>
</evidence>
<evidence type="ECO:0000313" key="4">
    <source>
        <dbReference type="Proteomes" id="UP000315017"/>
    </source>
</evidence>
<evidence type="ECO:0000256" key="1">
    <source>
        <dbReference type="SAM" id="MobiDB-lite"/>
    </source>
</evidence>
<keyword evidence="4" id="KW-1185">Reference proteome</keyword>
<feature type="transmembrane region" description="Helical" evidence="2">
    <location>
        <begin position="6"/>
        <end position="26"/>
    </location>
</feature>
<name>A0A517YJD0_9BACT</name>
<feature type="region of interest" description="Disordered" evidence="1">
    <location>
        <begin position="217"/>
        <end position="245"/>
    </location>
</feature>
<sequence length="245" mass="26476">MAPYVFVFGTIIGTLLVTPIAFVLLFRQDLAFGSPNDGVAARPRILLQVGLWMAVLCLVAATASLCLAISQYTELHEQIAMPSIVRENLESALTTGIVTPAEAAPINNWLNERVRVQPRRLERIVVDYEVMPPTGLLETIRDGGTLSAEDRGRVLRWLTITQRGESGEIHESVLKAVIGEPIDPAERTAIGRWIMYGPGMRSRYNLEPWRERGAFPAPAPAYSPYPGGGGPAPAAAPEAAPAAPA</sequence>
<keyword evidence="2" id="KW-0472">Membrane</keyword>
<accession>A0A517YJD0</accession>
<dbReference type="Proteomes" id="UP000315017">
    <property type="component" value="Chromosome"/>
</dbReference>
<keyword evidence="2" id="KW-1133">Transmembrane helix</keyword>
<dbReference type="AlphaFoldDB" id="A0A517YJD0"/>